<name>A0AAW1B149_CROAD</name>
<accession>A0AAW1B149</accession>
<comment type="caution">
    <text evidence="1">The sequence shown here is derived from an EMBL/GenBank/DDBJ whole genome shotgun (WGS) entry which is preliminary data.</text>
</comment>
<keyword evidence="2" id="KW-1185">Reference proteome</keyword>
<dbReference type="Proteomes" id="UP001474421">
    <property type="component" value="Unassembled WGS sequence"/>
</dbReference>
<reference evidence="1 2" key="1">
    <citation type="journal article" date="2024" name="Proc. Natl. Acad. Sci. U.S.A.">
        <title>The genetic regulatory architecture and epigenomic basis for age-related changes in rattlesnake venom.</title>
        <authorList>
            <person name="Hogan M.P."/>
            <person name="Holding M.L."/>
            <person name="Nystrom G.S."/>
            <person name="Colston T.J."/>
            <person name="Bartlett D.A."/>
            <person name="Mason A.J."/>
            <person name="Ellsworth S.A."/>
            <person name="Rautsaw R.M."/>
            <person name="Lawrence K.C."/>
            <person name="Strickland J.L."/>
            <person name="He B."/>
            <person name="Fraser P."/>
            <person name="Margres M.J."/>
            <person name="Gilbert D.M."/>
            <person name="Gibbs H.L."/>
            <person name="Parkinson C.L."/>
            <person name="Rokyta D.R."/>
        </authorList>
    </citation>
    <scope>NUCLEOTIDE SEQUENCE [LARGE SCALE GENOMIC DNA]</scope>
    <source>
        <strain evidence="1">DRR0105</strain>
    </source>
</reference>
<gene>
    <name evidence="1" type="ORF">NXF25_019164</name>
</gene>
<evidence type="ECO:0000313" key="1">
    <source>
        <dbReference type="EMBL" id="KAK9395803.1"/>
    </source>
</evidence>
<sequence>MHQMLQQLQNFAQQLPLLPPLPPALPALALIPAAGVLIPKTPSCLPERLTGDSIKKRTFLAQCNIFIGTQSGELPMDRSWVYLIVSLHMASTTRWSLPLIEHKDPVLDNFQNFLASLDNTLGTTYTKKPPSQQLCQLHHGNNTLVHHTAVSCCWSATAGPLLVTALDTPLLCHLTLHRYCSRSALLLTAAGLLPPSSISLLLSGLCLHCTASTQVSGLVTGLPLLLSDGLLGHLSVGTLGCLSAGPPLSWATRPPCSWATSQVGHLLVGPPLSWADSHLVKRIFSPKF</sequence>
<dbReference type="AlphaFoldDB" id="A0AAW1B149"/>
<evidence type="ECO:0000313" key="2">
    <source>
        <dbReference type="Proteomes" id="UP001474421"/>
    </source>
</evidence>
<protein>
    <submittedName>
        <fullName evidence="1">PEG10: Retrotransposon-derived protein PEG10</fullName>
    </submittedName>
</protein>
<organism evidence="1 2">
    <name type="scientific">Crotalus adamanteus</name>
    <name type="common">Eastern diamondback rattlesnake</name>
    <dbReference type="NCBI Taxonomy" id="8729"/>
    <lineage>
        <taxon>Eukaryota</taxon>
        <taxon>Metazoa</taxon>
        <taxon>Chordata</taxon>
        <taxon>Craniata</taxon>
        <taxon>Vertebrata</taxon>
        <taxon>Euteleostomi</taxon>
        <taxon>Lepidosauria</taxon>
        <taxon>Squamata</taxon>
        <taxon>Bifurcata</taxon>
        <taxon>Unidentata</taxon>
        <taxon>Episquamata</taxon>
        <taxon>Toxicofera</taxon>
        <taxon>Serpentes</taxon>
        <taxon>Colubroidea</taxon>
        <taxon>Viperidae</taxon>
        <taxon>Crotalinae</taxon>
        <taxon>Crotalus</taxon>
    </lineage>
</organism>
<proteinExistence type="predicted"/>
<dbReference type="EMBL" id="JAOTOJ010000009">
    <property type="protein sequence ID" value="KAK9395803.1"/>
    <property type="molecule type" value="Genomic_DNA"/>
</dbReference>